<dbReference type="Gene3D" id="2.20.25.420">
    <property type="entry name" value="ZPR1, zinc finger domain"/>
    <property type="match status" value="1"/>
</dbReference>
<keyword evidence="2" id="KW-0479">Metal-binding</keyword>
<name>A0A7C3ILE0_9CREN</name>
<accession>A0A7C3ILE0</accession>
<gene>
    <name evidence="6" type="ORF">ENS19_03930</name>
</gene>
<evidence type="ECO:0000256" key="1">
    <source>
        <dbReference type="ARBA" id="ARBA00008354"/>
    </source>
</evidence>
<dbReference type="InterPro" id="IPR004470">
    <property type="entry name" value="ZPR1-like_arc"/>
</dbReference>
<dbReference type="Pfam" id="PF03367">
    <property type="entry name" value="Zn_ribbon_ZPR1"/>
    <property type="match status" value="1"/>
</dbReference>
<dbReference type="InterPro" id="IPR042452">
    <property type="entry name" value="ZPR1_Znf1/2"/>
</dbReference>
<evidence type="ECO:0000256" key="4">
    <source>
        <dbReference type="ARBA" id="ARBA00022833"/>
    </source>
</evidence>
<dbReference type="NCBIfam" id="TIGR00340">
    <property type="entry name" value="zpr1_rel"/>
    <property type="match status" value="1"/>
</dbReference>
<dbReference type="Gene3D" id="2.60.120.1040">
    <property type="entry name" value="ZPR1, A/B domain"/>
    <property type="match status" value="1"/>
</dbReference>
<dbReference type="InterPro" id="IPR042451">
    <property type="entry name" value="ZPR1_A/B_dom"/>
</dbReference>
<dbReference type="PANTHER" id="PTHR10876">
    <property type="entry name" value="ZINC FINGER PROTEIN ZPR1"/>
    <property type="match status" value="1"/>
</dbReference>
<dbReference type="GO" id="GO:0008270">
    <property type="term" value="F:zinc ion binding"/>
    <property type="evidence" value="ECO:0007669"/>
    <property type="project" value="UniProtKB-KW"/>
</dbReference>
<reference evidence="6" key="1">
    <citation type="journal article" date="2020" name="mSystems">
        <title>Genome- and Community-Level Interaction Insights into Carbon Utilization and Element Cycling Functions of Hydrothermarchaeota in Hydrothermal Sediment.</title>
        <authorList>
            <person name="Zhou Z."/>
            <person name="Liu Y."/>
            <person name="Xu W."/>
            <person name="Pan J."/>
            <person name="Luo Z.H."/>
            <person name="Li M."/>
        </authorList>
    </citation>
    <scope>NUCLEOTIDE SEQUENCE [LARGE SCALE GENOMIC DNA]</scope>
    <source>
        <strain evidence="6">SpSt-468</strain>
    </source>
</reference>
<evidence type="ECO:0000259" key="5">
    <source>
        <dbReference type="SMART" id="SM00709"/>
    </source>
</evidence>
<dbReference type="Pfam" id="PF22794">
    <property type="entry name" value="jr-ZPR1"/>
    <property type="match status" value="1"/>
</dbReference>
<dbReference type="InterPro" id="IPR004457">
    <property type="entry name" value="Znf_ZPR1"/>
</dbReference>
<dbReference type="EMBL" id="DSTX01000005">
    <property type="protein sequence ID" value="HFK20411.1"/>
    <property type="molecule type" value="Genomic_DNA"/>
</dbReference>
<dbReference type="SMART" id="SM00709">
    <property type="entry name" value="Zpr1"/>
    <property type="match status" value="1"/>
</dbReference>
<proteinExistence type="inferred from homology"/>
<keyword evidence="4" id="KW-0862">Zinc</keyword>
<protein>
    <submittedName>
        <fullName evidence="6">ZPR1 zinc finger domain-containing protein</fullName>
    </submittedName>
</protein>
<comment type="similarity">
    <text evidence="1">Belongs to the ZPR1 family.</text>
</comment>
<evidence type="ECO:0000256" key="2">
    <source>
        <dbReference type="ARBA" id="ARBA00022723"/>
    </source>
</evidence>
<dbReference type="NCBIfam" id="TIGR00310">
    <property type="entry name" value="ZPR1_znf"/>
    <property type="match status" value="1"/>
</dbReference>
<dbReference type="InterPro" id="IPR040141">
    <property type="entry name" value="ZPR1"/>
</dbReference>
<evidence type="ECO:0000256" key="3">
    <source>
        <dbReference type="ARBA" id="ARBA00022771"/>
    </source>
</evidence>
<organism evidence="6">
    <name type="scientific">Candidatus Methanomethylicus mesodigestus</name>
    <dbReference type="NCBI Taxonomy" id="1867258"/>
    <lineage>
        <taxon>Archaea</taxon>
        <taxon>Thermoproteota</taxon>
        <taxon>Methanosuratincolia</taxon>
        <taxon>Candidatus Methanomethylicales</taxon>
        <taxon>Candidatus Methanomethylicaceae</taxon>
        <taxon>Candidatus Methanomethylicus</taxon>
    </lineage>
</organism>
<dbReference type="InterPro" id="IPR056180">
    <property type="entry name" value="ZPR1_jr_dom"/>
</dbReference>
<evidence type="ECO:0000313" key="6">
    <source>
        <dbReference type="EMBL" id="HFK20411.1"/>
    </source>
</evidence>
<sequence length="181" mass="19648">MQSHILSDRVLLLGEKGESNEYRVNCASCGKEALVVKEVFTSLPKFGSAVLISMICKNCGYRASDVVLLENKGPKRTEFKVKGGSDLNARVVRSSSARIEIPELGLELKPGSMAEGFITNIEGVLTRFLDVAEQLRDSAEGRERERAANSIQQIIGAMNGKVPFTIVIEDEMGNSGVEPST</sequence>
<dbReference type="AlphaFoldDB" id="A0A7C3ILE0"/>
<comment type="caution">
    <text evidence="6">The sequence shown here is derived from an EMBL/GenBank/DDBJ whole genome shotgun (WGS) entry which is preliminary data.</text>
</comment>
<keyword evidence="3" id="KW-0863">Zinc-finger</keyword>
<feature type="domain" description="Zinc finger ZPR1-type" evidence="5">
    <location>
        <begin position="24"/>
        <end position="179"/>
    </location>
</feature>
<dbReference type="PANTHER" id="PTHR10876:SF0">
    <property type="entry name" value="ZINC FINGER PROTEIN ZPR1"/>
    <property type="match status" value="1"/>
</dbReference>